<feature type="non-terminal residue" evidence="1">
    <location>
        <position position="1"/>
    </location>
</feature>
<gene>
    <name evidence="1" type="ORF">Tci_628175</name>
</gene>
<accession>A0A699JVL7</accession>
<evidence type="ECO:0008006" key="2">
    <source>
        <dbReference type="Google" id="ProtNLM"/>
    </source>
</evidence>
<name>A0A699JVL7_TANCI</name>
<organism evidence="1">
    <name type="scientific">Tanacetum cinerariifolium</name>
    <name type="common">Dalmatian daisy</name>
    <name type="synonym">Chrysanthemum cinerariifolium</name>
    <dbReference type="NCBI Taxonomy" id="118510"/>
    <lineage>
        <taxon>Eukaryota</taxon>
        <taxon>Viridiplantae</taxon>
        <taxon>Streptophyta</taxon>
        <taxon>Embryophyta</taxon>
        <taxon>Tracheophyta</taxon>
        <taxon>Spermatophyta</taxon>
        <taxon>Magnoliopsida</taxon>
        <taxon>eudicotyledons</taxon>
        <taxon>Gunneridae</taxon>
        <taxon>Pentapetalae</taxon>
        <taxon>asterids</taxon>
        <taxon>campanulids</taxon>
        <taxon>Asterales</taxon>
        <taxon>Asteraceae</taxon>
        <taxon>Asteroideae</taxon>
        <taxon>Anthemideae</taxon>
        <taxon>Anthemidinae</taxon>
        <taxon>Tanacetum</taxon>
    </lineage>
</organism>
<protein>
    <recommendedName>
        <fullName evidence="2">Pre-mRNA splicing Prp18-interacting factor</fullName>
    </recommendedName>
</protein>
<comment type="caution">
    <text evidence="1">The sequence shown here is derived from an EMBL/GenBank/DDBJ whole genome shotgun (WGS) entry which is preliminary data.</text>
</comment>
<sequence length="250" mass="28368">YGNILMNGTCLKFNSGARNSFTYDPTPESFNEVQSISIPPPQSYFKIYLCQLCESNSHYGYECSQRVPLVYEPEPCYNQNFGNNDYSHDFPGVTPLIDHHCCYKCGDSLNDFFCHQRTCEFRGNGAHDGYNFPSQVPFIQTLPCFLQQYPCCKDCGAIAITFDLPTVEPEDSLRIGDEHLDTIPEMESDEFIKFSVENLVPNPSESEELSKNECDVPACDDFTTFSNLLFDADDDFSSSIDESFFDKDIS</sequence>
<reference evidence="1" key="1">
    <citation type="journal article" date="2019" name="Sci. Rep.">
        <title>Draft genome of Tanacetum cinerariifolium, the natural source of mosquito coil.</title>
        <authorList>
            <person name="Yamashiro T."/>
            <person name="Shiraishi A."/>
            <person name="Satake H."/>
            <person name="Nakayama K."/>
        </authorList>
    </citation>
    <scope>NUCLEOTIDE SEQUENCE</scope>
</reference>
<dbReference type="AlphaFoldDB" id="A0A699JVL7"/>
<evidence type="ECO:0000313" key="1">
    <source>
        <dbReference type="EMBL" id="GFA56203.1"/>
    </source>
</evidence>
<dbReference type="EMBL" id="BKCJ010445990">
    <property type="protein sequence ID" value="GFA56203.1"/>
    <property type="molecule type" value="Genomic_DNA"/>
</dbReference>
<proteinExistence type="predicted"/>